<evidence type="ECO:0000256" key="17">
    <source>
        <dbReference type="RuleBase" id="RU003404"/>
    </source>
</evidence>
<dbReference type="GO" id="GO:0005743">
    <property type="term" value="C:mitochondrial inner membrane"/>
    <property type="evidence" value="ECO:0007669"/>
    <property type="project" value="UniProtKB-SubCell"/>
</dbReference>
<keyword evidence="9" id="KW-1278">Translocase</keyword>
<feature type="domain" description="NADH dehydrogenase subunit 5 C-terminal" evidence="20">
    <location>
        <begin position="394"/>
        <end position="575"/>
    </location>
</feature>
<keyword evidence="6" id="KW-0679">Respiratory chain</keyword>
<evidence type="ECO:0000256" key="11">
    <source>
        <dbReference type="ARBA" id="ARBA00022989"/>
    </source>
</evidence>
<keyword evidence="13 17" id="KW-0830">Ubiquinone</keyword>
<dbReference type="PRINTS" id="PR01435">
    <property type="entry name" value="NPOXDRDTASE5"/>
</dbReference>
<feature type="transmembrane region" description="Helical" evidence="17">
    <location>
        <begin position="86"/>
        <end position="106"/>
    </location>
</feature>
<dbReference type="InterPro" id="IPR010934">
    <property type="entry name" value="NADH_DH_su5_C"/>
</dbReference>
<evidence type="ECO:0000256" key="15">
    <source>
        <dbReference type="ARBA" id="ARBA00023136"/>
    </source>
</evidence>
<evidence type="ECO:0000256" key="9">
    <source>
        <dbReference type="ARBA" id="ARBA00022967"/>
    </source>
</evidence>
<feature type="transmembrane region" description="Helical" evidence="17">
    <location>
        <begin position="214"/>
        <end position="234"/>
    </location>
</feature>
<evidence type="ECO:0000313" key="21">
    <source>
        <dbReference type="EMBL" id="AZF98991.1"/>
    </source>
</evidence>
<evidence type="ECO:0000256" key="8">
    <source>
        <dbReference type="ARBA" id="ARBA00022792"/>
    </source>
</evidence>
<evidence type="ECO:0000256" key="5">
    <source>
        <dbReference type="ARBA" id="ARBA00022448"/>
    </source>
</evidence>
<evidence type="ECO:0000259" key="20">
    <source>
        <dbReference type="Pfam" id="PF06455"/>
    </source>
</evidence>
<gene>
    <name evidence="21" type="primary">ND5</name>
</gene>
<comment type="catalytic activity">
    <reaction evidence="16 17">
        <text>a ubiquinone + NADH + 5 H(+)(in) = a ubiquinol + NAD(+) + 4 H(+)(out)</text>
        <dbReference type="Rhea" id="RHEA:29091"/>
        <dbReference type="Rhea" id="RHEA-COMP:9565"/>
        <dbReference type="Rhea" id="RHEA-COMP:9566"/>
        <dbReference type="ChEBI" id="CHEBI:15378"/>
        <dbReference type="ChEBI" id="CHEBI:16389"/>
        <dbReference type="ChEBI" id="CHEBI:17976"/>
        <dbReference type="ChEBI" id="CHEBI:57540"/>
        <dbReference type="ChEBI" id="CHEBI:57945"/>
        <dbReference type="EC" id="7.1.1.2"/>
    </reaction>
</comment>
<feature type="domain" description="NADH:quinone oxidoreductase/Mrp antiporter transmembrane" evidence="18">
    <location>
        <begin position="107"/>
        <end position="386"/>
    </location>
</feature>
<feature type="transmembrane region" description="Helical" evidence="17">
    <location>
        <begin position="49"/>
        <end position="74"/>
    </location>
</feature>
<feature type="transmembrane region" description="Helical" evidence="17">
    <location>
        <begin position="273"/>
        <end position="293"/>
    </location>
</feature>
<keyword evidence="8" id="KW-0999">Mitochondrion inner membrane</keyword>
<dbReference type="InterPro" id="IPR003945">
    <property type="entry name" value="NU5C-like"/>
</dbReference>
<dbReference type="PANTHER" id="PTHR42829">
    <property type="entry name" value="NADH-UBIQUINONE OXIDOREDUCTASE CHAIN 5"/>
    <property type="match status" value="1"/>
</dbReference>
<evidence type="ECO:0000256" key="4">
    <source>
        <dbReference type="ARBA" id="ARBA00021096"/>
    </source>
</evidence>
<dbReference type="Pfam" id="PF00361">
    <property type="entry name" value="Proton_antipo_M"/>
    <property type="match status" value="1"/>
</dbReference>
<keyword evidence="11 17" id="KW-1133">Transmembrane helix</keyword>
<evidence type="ECO:0000259" key="19">
    <source>
        <dbReference type="Pfam" id="PF00662"/>
    </source>
</evidence>
<dbReference type="InterPro" id="IPR001516">
    <property type="entry name" value="Proton_antipo_N"/>
</dbReference>
<name>A0A3G8FWD1_9HYME</name>
<proteinExistence type="inferred from homology"/>
<feature type="transmembrane region" description="Helical" evidence="17">
    <location>
        <begin position="340"/>
        <end position="358"/>
    </location>
</feature>
<dbReference type="GO" id="GO:0008137">
    <property type="term" value="F:NADH dehydrogenase (ubiquinone) activity"/>
    <property type="evidence" value="ECO:0007669"/>
    <property type="project" value="UniProtKB-EC"/>
</dbReference>
<feature type="transmembrane region" description="Helical" evidence="17">
    <location>
        <begin position="12"/>
        <end position="37"/>
    </location>
</feature>
<reference evidence="21" key="1">
    <citation type="journal article" date="2018" name="Int. J. Biol. Macromol.">
        <title>The first mitogenomes of the superfamily Pamphilioidea (Hymenoptera: Symphyta): Mitogenome architecture and phylogenetic inference.</title>
        <authorList>
            <person name="Niu G."/>
            <person name="Korkmaz E.M."/>
            <person name="Dogan O."/>
            <person name="Zhang Y."/>
            <person name="Aydemir M.N."/>
            <person name="Budak M."/>
            <person name="Du S."/>
            <person name="Basibuyuk H.H."/>
            <person name="Wei M."/>
        </authorList>
    </citation>
    <scope>NUCLEOTIDE SEQUENCE</scope>
</reference>
<dbReference type="Pfam" id="PF00662">
    <property type="entry name" value="Proton_antipo_N"/>
    <property type="match status" value="1"/>
</dbReference>
<dbReference type="InterPro" id="IPR001750">
    <property type="entry name" value="ND/Mrp_TM"/>
</dbReference>
<dbReference type="AlphaFoldDB" id="A0A3G8FWD1"/>
<geneLocation type="mitochondrion" evidence="21"/>
<evidence type="ECO:0000256" key="3">
    <source>
        <dbReference type="ARBA" id="ARBA00012944"/>
    </source>
</evidence>
<feature type="transmembrane region" description="Helical" evidence="17">
    <location>
        <begin position="495"/>
        <end position="512"/>
    </location>
</feature>
<evidence type="ECO:0000259" key="18">
    <source>
        <dbReference type="Pfam" id="PF00361"/>
    </source>
</evidence>
<evidence type="ECO:0000256" key="1">
    <source>
        <dbReference type="ARBA" id="ARBA00003257"/>
    </source>
</evidence>
<keyword evidence="12 17" id="KW-0520">NAD</keyword>
<feature type="transmembrane region" description="Helical" evidence="17">
    <location>
        <begin position="246"/>
        <end position="266"/>
    </location>
</feature>
<protein>
    <recommendedName>
        <fullName evidence="4 17">NADH-ubiquinone oxidoreductase chain 5</fullName>
        <ecNumber evidence="3 17">7.1.1.2</ecNumber>
    </recommendedName>
</protein>
<feature type="domain" description="NADH-Ubiquinone oxidoreductase (complex I) chain 5 N-terminal" evidence="19">
    <location>
        <begin position="43"/>
        <end position="90"/>
    </location>
</feature>
<dbReference type="GO" id="GO:0042773">
    <property type="term" value="P:ATP synthesis coupled electron transport"/>
    <property type="evidence" value="ECO:0007669"/>
    <property type="project" value="InterPro"/>
</dbReference>
<evidence type="ECO:0000256" key="14">
    <source>
        <dbReference type="ARBA" id="ARBA00023128"/>
    </source>
</evidence>
<dbReference type="EC" id="7.1.1.2" evidence="3 17"/>
<evidence type="ECO:0000256" key="10">
    <source>
        <dbReference type="ARBA" id="ARBA00022982"/>
    </source>
</evidence>
<comment type="function">
    <text evidence="1">Core subunit of the mitochondrial membrane respiratory chain NADH dehydrogenase (Complex I) that is believed to belong to the minimal assembly required for catalysis. Complex I functions in the transfer of electrons from NADH to the respiratory chain. The immediate electron acceptor for the enzyme is believed to be ubiquinone.</text>
</comment>
<feature type="transmembrane region" description="Helical" evidence="17">
    <location>
        <begin position="152"/>
        <end position="171"/>
    </location>
</feature>
<dbReference type="Pfam" id="PF06455">
    <property type="entry name" value="NADH5_C"/>
    <property type="match status" value="1"/>
</dbReference>
<comment type="similarity">
    <text evidence="17">Belongs to the complex I subunit 5 family.</text>
</comment>
<dbReference type="GO" id="GO:0015990">
    <property type="term" value="P:electron transport coupled proton transport"/>
    <property type="evidence" value="ECO:0007669"/>
    <property type="project" value="TreeGrafter"/>
</dbReference>
<comment type="subcellular location">
    <subcellularLocation>
        <location evidence="2">Mitochondrion inner membrane</location>
        <topology evidence="2">Multi-pass membrane protein</topology>
    </subcellularLocation>
</comment>
<evidence type="ECO:0000256" key="7">
    <source>
        <dbReference type="ARBA" id="ARBA00022692"/>
    </source>
</evidence>
<feature type="transmembrane region" description="Helical" evidence="17">
    <location>
        <begin position="425"/>
        <end position="444"/>
    </location>
</feature>
<accession>A0A3G8FWD1</accession>
<keyword evidence="15 17" id="KW-0472">Membrane</keyword>
<feature type="transmembrane region" description="Helical" evidence="17">
    <location>
        <begin position="456"/>
        <end position="475"/>
    </location>
</feature>
<dbReference type="PRINTS" id="PR01434">
    <property type="entry name" value="NADHDHGNASE5"/>
</dbReference>
<feature type="transmembrane region" description="Helical" evidence="17">
    <location>
        <begin position="299"/>
        <end position="319"/>
    </location>
</feature>
<organism evidence="21">
    <name type="scientific">Chinolyda flagellicornis</name>
    <dbReference type="NCBI Taxonomy" id="2492400"/>
    <lineage>
        <taxon>Eukaryota</taxon>
        <taxon>Metazoa</taxon>
        <taxon>Ecdysozoa</taxon>
        <taxon>Arthropoda</taxon>
        <taxon>Hexapoda</taxon>
        <taxon>Insecta</taxon>
        <taxon>Pterygota</taxon>
        <taxon>Neoptera</taxon>
        <taxon>Endopterygota</taxon>
        <taxon>Hymenoptera</taxon>
        <taxon>Pamphilioidea</taxon>
        <taxon>Pamphiliidae</taxon>
        <taxon>Cephalciinae</taxon>
        <taxon>Chinolyda</taxon>
    </lineage>
</organism>
<evidence type="ECO:0000256" key="6">
    <source>
        <dbReference type="ARBA" id="ARBA00022660"/>
    </source>
</evidence>
<dbReference type="PANTHER" id="PTHR42829:SF2">
    <property type="entry name" value="NADH-UBIQUINONE OXIDOREDUCTASE CHAIN 5"/>
    <property type="match status" value="1"/>
</dbReference>
<keyword evidence="14 17" id="KW-0496">Mitochondrion</keyword>
<evidence type="ECO:0000256" key="12">
    <source>
        <dbReference type="ARBA" id="ARBA00023027"/>
    </source>
</evidence>
<keyword evidence="7 17" id="KW-0812">Transmembrane</keyword>
<sequence>MFMLSICMISFMFLLLLSVLFMLLSVYFIMMNLIVFIEWELLSLNSSHFIMIIMLDWMSLLFMSFVLFISSMVILYSEDYMSNDKFINRFIMLILMFIFSMILVIISPNLISILIGWDGLGLVSYCLVIYYQNVKSYNAGMLTALSNRIGDVALLISISWMLNYGSWNYIIYLDYLLNNNESFMISIMIILAGFTKSAQIPFSSWLPAAMAAPTPVSALVHSSTLVTAGVYLMIRFYKLIELNNLNFFILLMSTLTMFMSGLGANYENDLKKIIALSTLSQLGLMMSILSLGFLNLSFYHLLTHALFKALLFLCAGMIIHNMNNSQDIRYMGSLSNKMPLTLICMNTSNLSLCGFPFLSGFYSKDLIMEVILMSNMNFISFMLFFLSIGLTVSYSFRLVYFSLLGTLNMMVIHSLTENIIKMNKSMFFLFLMVIIGGSILMWIIFPNPVMICLPIYLKLLTLIMCLFGGLIGFFMPQFKIFKMIYMNKNFYQMKYFFGSMWFMPILSTYSMLKYNIKLGEVFIKSMDQGWNEYFLGYNMNKFIYSYSFILKKFQSNSLKIFFMMFMMWFLLFFTFIMLLNL</sequence>
<keyword evidence="5 17" id="KW-0813">Transport</keyword>
<evidence type="ECO:0000256" key="2">
    <source>
        <dbReference type="ARBA" id="ARBA00004448"/>
    </source>
</evidence>
<feature type="transmembrane region" description="Helical" evidence="17">
    <location>
        <begin position="560"/>
        <end position="579"/>
    </location>
</feature>
<dbReference type="EMBL" id="MH577057">
    <property type="protein sequence ID" value="AZF98991.1"/>
    <property type="molecule type" value="Genomic_DNA"/>
</dbReference>
<comment type="function">
    <text evidence="17">Core subunit of the mitochondrial membrane respiratory chain NADH dehydrogenase (Complex I) which catalyzes electron transfer from NADH through the respiratory chain, using ubiquinone as an electron acceptor. Essential for the catalytic activity and assembly of complex I.</text>
</comment>
<evidence type="ECO:0000256" key="13">
    <source>
        <dbReference type="ARBA" id="ARBA00023075"/>
    </source>
</evidence>
<feature type="transmembrane region" description="Helical" evidence="17">
    <location>
        <begin position="183"/>
        <end position="202"/>
    </location>
</feature>
<dbReference type="GO" id="GO:0003954">
    <property type="term" value="F:NADH dehydrogenase activity"/>
    <property type="evidence" value="ECO:0007669"/>
    <property type="project" value="TreeGrafter"/>
</dbReference>
<evidence type="ECO:0000256" key="16">
    <source>
        <dbReference type="ARBA" id="ARBA00049551"/>
    </source>
</evidence>
<keyword evidence="10" id="KW-0249">Electron transport</keyword>